<gene>
    <name evidence="2" type="ORF">F8O01_13930</name>
</gene>
<reference evidence="2 3" key="1">
    <citation type="submission" date="2019-09" db="EMBL/GenBank/DDBJ databases">
        <title>Phylogeny of genus Pseudoclavibacter and closely related genus.</title>
        <authorList>
            <person name="Li Y."/>
        </authorList>
    </citation>
    <scope>NUCLEOTIDE SEQUENCE [LARGE SCALE GENOMIC DNA]</scope>
    <source>
        <strain evidence="2 3">DSM 23821</strain>
    </source>
</reference>
<dbReference type="AlphaFoldDB" id="A0A7J5BP85"/>
<protein>
    <submittedName>
        <fullName evidence="2">Pyridine nucleotide-disulfide oxidoreductase</fullName>
    </submittedName>
</protein>
<dbReference type="GO" id="GO:0050660">
    <property type="term" value="F:flavin adenine dinucleotide binding"/>
    <property type="evidence" value="ECO:0007669"/>
    <property type="project" value="TreeGrafter"/>
</dbReference>
<dbReference type="PANTHER" id="PTHR43539:SF89">
    <property type="entry name" value="NAD(P)-BINDING DOMAIN-CONTAINING PROTEIN"/>
    <property type="match status" value="1"/>
</dbReference>
<comment type="caution">
    <text evidence="2">The sequence shown here is derived from an EMBL/GenBank/DDBJ whole genome shotgun (WGS) entry which is preliminary data.</text>
</comment>
<dbReference type="PRINTS" id="PR00368">
    <property type="entry name" value="FADPNR"/>
</dbReference>
<evidence type="ECO:0000313" key="2">
    <source>
        <dbReference type="EMBL" id="KAB1654325.1"/>
    </source>
</evidence>
<proteinExistence type="predicted"/>
<keyword evidence="1" id="KW-0560">Oxidoreductase</keyword>
<dbReference type="PANTHER" id="PTHR43539">
    <property type="entry name" value="FLAVIN-BINDING MONOOXYGENASE-LIKE PROTEIN (AFU_ORTHOLOGUE AFUA_4G09220)"/>
    <property type="match status" value="1"/>
</dbReference>
<sequence>MYINNGASPRDARAQDDDAVRLDALVVGAGPAGIGTALALAAVDGLTFGVLERGRVGQSFRDWPAAQTFLTPSFTGNGFGASDLNAIHPETSPAFSLGVDYPTGPQYANYLRGVVKHFRVPVMEHAAVEAVRALDDGFELDTERGPVRTRSLVWAGGEFGDPRAPRLPGAGFAVHSSAPEAWGERGGAVVVIGGYESGVDIACHHIARGATVTIIDPDEPWDRRPGSDPSFRLAPRSRMRLRAAFETGRLHPVPERVVAVKADGDGFTVRLADGRMVRGDSAPIAATGFGPGLGPVAHLFEEREDGWPLLDEDDGSTLAPGLFLSGPSIRHGGLRFCFVYKFRQRFAHIARRIGERAGKDTSALEAWRAAGMLTDDLSCCGVECEC</sequence>
<dbReference type="EMBL" id="WBJZ01000019">
    <property type="protein sequence ID" value="KAB1654325.1"/>
    <property type="molecule type" value="Genomic_DNA"/>
</dbReference>
<dbReference type="Proteomes" id="UP000467240">
    <property type="component" value="Unassembled WGS sequence"/>
</dbReference>
<dbReference type="Gene3D" id="3.50.50.60">
    <property type="entry name" value="FAD/NAD(P)-binding domain"/>
    <property type="match status" value="2"/>
</dbReference>
<evidence type="ECO:0000256" key="1">
    <source>
        <dbReference type="ARBA" id="ARBA00023002"/>
    </source>
</evidence>
<accession>A0A7J5BP85</accession>
<dbReference type="SUPFAM" id="SSF51905">
    <property type="entry name" value="FAD/NAD(P)-binding domain"/>
    <property type="match status" value="2"/>
</dbReference>
<dbReference type="OrthoDB" id="178899at2"/>
<dbReference type="Pfam" id="PF13738">
    <property type="entry name" value="Pyr_redox_3"/>
    <property type="match status" value="1"/>
</dbReference>
<dbReference type="InterPro" id="IPR050982">
    <property type="entry name" value="Auxin_biosynth/cation_transpt"/>
</dbReference>
<keyword evidence="3" id="KW-1185">Reference proteome</keyword>
<organism evidence="2 3">
    <name type="scientific">Pseudoclavibacter chungangensis</name>
    <dbReference type="NCBI Taxonomy" id="587635"/>
    <lineage>
        <taxon>Bacteria</taxon>
        <taxon>Bacillati</taxon>
        <taxon>Actinomycetota</taxon>
        <taxon>Actinomycetes</taxon>
        <taxon>Micrococcales</taxon>
        <taxon>Microbacteriaceae</taxon>
        <taxon>Pseudoclavibacter</taxon>
    </lineage>
</organism>
<dbReference type="InterPro" id="IPR036188">
    <property type="entry name" value="FAD/NAD-bd_sf"/>
</dbReference>
<evidence type="ECO:0000313" key="3">
    <source>
        <dbReference type="Proteomes" id="UP000467240"/>
    </source>
</evidence>
<dbReference type="GO" id="GO:0004497">
    <property type="term" value="F:monooxygenase activity"/>
    <property type="evidence" value="ECO:0007669"/>
    <property type="project" value="TreeGrafter"/>
</dbReference>
<dbReference type="RefSeq" id="WP_158041562.1">
    <property type="nucleotide sequence ID" value="NZ_JACCFV010000001.1"/>
</dbReference>
<name>A0A7J5BP85_9MICO</name>
<dbReference type="PRINTS" id="PR00411">
    <property type="entry name" value="PNDRDTASEI"/>
</dbReference>